<evidence type="ECO:0000256" key="1">
    <source>
        <dbReference type="SAM" id="MobiDB-lite"/>
    </source>
</evidence>
<dbReference type="Proteomes" id="UP000076738">
    <property type="component" value="Unassembled WGS sequence"/>
</dbReference>
<evidence type="ECO:0000313" key="3">
    <source>
        <dbReference type="Proteomes" id="UP000076738"/>
    </source>
</evidence>
<proteinExistence type="predicted"/>
<protein>
    <submittedName>
        <fullName evidence="2">Uncharacterized protein</fullName>
    </submittedName>
</protein>
<dbReference type="EMBL" id="KV417285">
    <property type="protein sequence ID" value="KZO96233.1"/>
    <property type="molecule type" value="Genomic_DNA"/>
</dbReference>
<feature type="compositionally biased region" description="Basic and acidic residues" evidence="1">
    <location>
        <begin position="240"/>
        <end position="269"/>
    </location>
</feature>
<dbReference type="AlphaFoldDB" id="A0A167M127"/>
<organism evidence="2 3">
    <name type="scientific">Calocera viscosa (strain TUFC12733)</name>
    <dbReference type="NCBI Taxonomy" id="1330018"/>
    <lineage>
        <taxon>Eukaryota</taxon>
        <taxon>Fungi</taxon>
        <taxon>Dikarya</taxon>
        <taxon>Basidiomycota</taxon>
        <taxon>Agaricomycotina</taxon>
        <taxon>Dacrymycetes</taxon>
        <taxon>Dacrymycetales</taxon>
        <taxon>Dacrymycetaceae</taxon>
        <taxon>Calocera</taxon>
    </lineage>
</organism>
<sequence>MQGHSTRREQAGPSPHPLLINLVLVTTFLPHLHPTTPISAPYNMKLFYSTLLVSALTSVLVTAAPIRDTKALELNARYAIDEVAFDNDFAYRGLDDEDDFGIQERDAGKAIKHGLQNTGQAIKHGSEKAGHAAKKCMMKLGKMLCARDAETDEFELALRDEDTLVMRDLITGEERDLDGRSFKSFIKKVEHGLGKVAKVVLRDEEPVEYELVLRDGVSFELEDSDELDMRDLGMDEEIDLDKRGDGEGKHHSIKHDDSVSGGGRRRDLGMDEEFDLGKRGNSGGKRGGAIKVISSAVKHADSVAGIATGGRRRDLGMDEEFDLVKRGGGGGSGKHGAAIKIANSAAGHAAAVAAHAHGSRRRDLGMDEEFDLGKRGSGGGGKHSAAIKVIHGAAGHINTVKGIASGGS</sequence>
<feature type="region of interest" description="Disordered" evidence="1">
    <location>
        <begin position="239"/>
        <end position="287"/>
    </location>
</feature>
<keyword evidence="3" id="KW-1185">Reference proteome</keyword>
<evidence type="ECO:0000313" key="2">
    <source>
        <dbReference type="EMBL" id="KZO96233.1"/>
    </source>
</evidence>
<gene>
    <name evidence="2" type="ORF">CALVIDRAFT_537420</name>
</gene>
<name>A0A167M127_CALVF</name>
<reference evidence="2 3" key="1">
    <citation type="journal article" date="2016" name="Mol. Biol. Evol.">
        <title>Comparative Genomics of Early-Diverging Mushroom-Forming Fungi Provides Insights into the Origins of Lignocellulose Decay Capabilities.</title>
        <authorList>
            <person name="Nagy L.G."/>
            <person name="Riley R."/>
            <person name="Tritt A."/>
            <person name="Adam C."/>
            <person name="Daum C."/>
            <person name="Floudas D."/>
            <person name="Sun H."/>
            <person name="Yadav J.S."/>
            <person name="Pangilinan J."/>
            <person name="Larsson K.H."/>
            <person name="Matsuura K."/>
            <person name="Barry K."/>
            <person name="Labutti K."/>
            <person name="Kuo R."/>
            <person name="Ohm R.A."/>
            <person name="Bhattacharya S.S."/>
            <person name="Shirouzu T."/>
            <person name="Yoshinaga Y."/>
            <person name="Martin F.M."/>
            <person name="Grigoriev I.V."/>
            <person name="Hibbett D.S."/>
        </authorList>
    </citation>
    <scope>NUCLEOTIDE SEQUENCE [LARGE SCALE GENOMIC DNA]</scope>
    <source>
        <strain evidence="2 3">TUFC12733</strain>
    </source>
</reference>
<accession>A0A167M127</accession>